<reference evidence="5 6" key="1">
    <citation type="submission" date="2015-09" db="EMBL/GenBank/DDBJ databases">
        <title>Draft genome of the scarab beetle Oryctes borbonicus.</title>
        <authorList>
            <person name="Meyer J.M."/>
            <person name="Markov G.V."/>
            <person name="Baskaran P."/>
            <person name="Herrmann M."/>
            <person name="Sommer R.J."/>
            <person name="Roedelsperger C."/>
        </authorList>
    </citation>
    <scope>NUCLEOTIDE SEQUENCE [LARGE SCALE GENOMIC DNA]</scope>
    <source>
        <strain evidence="5">OB123</strain>
        <tissue evidence="5">Whole animal</tissue>
    </source>
</reference>
<evidence type="ECO:0000256" key="3">
    <source>
        <dbReference type="PROSITE-ProRule" id="PRU00175"/>
    </source>
</evidence>
<keyword evidence="6" id="KW-1185">Reference proteome</keyword>
<keyword evidence="1 3" id="KW-0479">Metal-binding</keyword>
<name>A0A0T6B396_9SCAR</name>
<evidence type="ECO:0000259" key="4">
    <source>
        <dbReference type="PROSITE" id="PS50089"/>
    </source>
</evidence>
<keyword evidence="2" id="KW-0862">Zinc</keyword>
<dbReference type="Pfam" id="PF23756">
    <property type="entry name" value="Beta-prop_HPS5"/>
    <property type="match status" value="1"/>
</dbReference>
<evidence type="ECO:0000256" key="1">
    <source>
        <dbReference type="ARBA" id="ARBA00022771"/>
    </source>
</evidence>
<dbReference type="PROSITE" id="PS50089">
    <property type="entry name" value="ZF_RING_2"/>
    <property type="match status" value="1"/>
</dbReference>
<evidence type="ECO:0000256" key="2">
    <source>
        <dbReference type="ARBA" id="ARBA00022833"/>
    </source>
</evidence>
<organism evidence="5 6">
    <name type="scientific">Oryctes borbonicus</name>
    <dbReference type="NCBI Taxonomy" id="1629725"/>
    <lineage>
        <taxon>Eukaryota</taxon>
        <taxon>Metazoa</taxon>
        <taxon>Ecdysozoa</taxon>
        <taxon>Arthropoda</taxon>
        <taxon>Hexapoda</taxon>
        <taxon>Insecta</taxon>
        <taxon>Pterygota</taxon>
        <taxon>Neoptera</taxon>
        <taxon>Endopterygota</taxon>
        <taxon>Coleoptera</taxon>
        <taxon>Polyphaga</taxon>
        <taxon>Scarabaeiformia</taxon>
        <taxon>Scarabaeidae</taxon>
        <taxon>Dynastinae</taxon>
        <taxon>Oryctes</taxon>
    </lineage>
</organism>
<dbReference type="GO" id="GO:0048066">
    <property type="term" value="P:developmental pigmentation"/>
    <property type="evidence" value="ECO:0007669"/>
    <property type="project" value="TreeGrafter"/>
</dbReference>
<dbReference type="AlphaFoldDB" id="A0A0T6B396"/>
<dbReference type="InterPro" id="IPR056499">
    <property type="entry name" value="Beta-prop_HPS5-like"/>
</dbReference>
<evidence type="ECO:0000313" key="5">
    <source>
        <dbReference type="EMBL" id="KRT81816.1"/>
    </source>
</evidence>
<dbReference type="Pfam" id="PF23757">
    <property type="entry name" value="TPR_HPS5_insect"/>
    <property type="match status" value="1"/>
</dbReference>
<protein>
    <recommendedName>
        <fullName evidence="4">RING-type domain-containing protein</fullName>
    </recommendedName>
</protein>
<feature type="domain" description="RING-type" evidence="4">
    <location>
        <begin position="703"/>
        <end position="742"/>
    </location>
</feature>
<dbReference type="PANTHER" id="PTHR23287:SF18">
    <property type="entry name" value="BLOC-2 COMPLEX MEMBER HPS5"/>
    <property type="match status" value="1"/>
</dbReference>
<dbReference type="Proteomes" id="UP000051574">
    <property type="component" value="Unassembled WGS sequence"/>
</dbReference>
<dbReference type="OrthoDB" id="19493at2759"/>
<accession>A0A0T6B396</accession>
<dbReference type="InterPro" id="IPR056446">
    <property type="entry name" value="TPR_HPS5_insects"/>
</dbReference>
<keyword evidence="1 3" id="KW-0863">Zinc-finger</keyword>
<dbReference type="GO" id="GO:0008270">
    <property type="term" value="F:zinc ion binding"/>
    <property type="evidence" value="ECO:0007669"/>
    <property type="project" value="UniProtKB-KW"/>
</dbReference>
<proteinExistence type="predicted"/>
<dbReference type="PANTHER" id="PTHR23287">
    <property type="entry name" value="RUBY-EYE2-LIKE PROTEIN"/>
    <property type="match status" value="1"/>
</dbReference>
<dbReference type="InterPro" id="IPR001841">
    <property type="entry name" value="Znf_RING"/>
</dbReference>
<comment type="caution">
    <text evidence="5">The sequence shown here is derived from an EMBL/GenBank/DDBJ whole genome shotgun (WGS) entry which is preliminary data.</text>
</comment>
<dbReference type="GO" id="GO:0005737">
    <property type="term" value="C:cytoplasm"/>
    <property type="evidence" value="ECO:0007669"/>
    <property type="project" value="TreeGrafter"/>
</dbReference>
<evidence type="ECO:0000313" key="6">
    <source>
        <dbReference type="Proteomes" id="UP000051574"/>
    </source>
</evidence>
<sequence>MKWYLNDLYSGDSIGQISVISLTPLLTKALFQTPSATLMLLDSSIVQLDIYSNFLLVSTKTRTYLCDTLQEQYRQIGKKLRDGNFGACFYYKINSNVCGVSQGDDEKTLRAIKTNNIPLVNREEVKIYCARPGSRLWEANFDSSVVCTHQFRDSLTVNAAPVIHLQENENSPLNITNVNENVSVNFNFEKIFVFADYILTFRTDGIYIFDVKVPALLYWTNYFSDIKDVKILDNMIYIWLENNILKILSLLDIESFVTKILSRKQYSLCAQFCLLWMDELSVLINDNKLQVLKVLHEKLTDKKLANAIEPLMEKFGRNKIYSKKLQNGIYVVDNVHHRENCSTKNNVILKSPVDIDSNVNTTEIHEFPMNESSNVENKNTEEIDPYSDKNYLINIFNKQYQINKMHNTVTVPKFQELMQNRSLEELKKMFDLFLEYSEDGSDSRQWITTQILKFVNLNTTEHLKNLDCNSKLFHFISECFIYLNKSNDSCKCSFPLSSASLKMIHFYEIGCEIIGKYDNFSTLCKEVPSMYRFPLENCHQNLITLLPLLIQYNDSSLFKKYCTKFTYDMWDEAMKYFVKLKCNICLNCDSHIKNSLNTTWSNFAKCVLNSIGGPSTLKLLSRYSKYIPTGELDIDFYQACIFVSCLPNNQNDNITKYSKFLEDVQKHELRKAEFDLLILKYLKSKNVGDDKRNNIINVVDTNCPVCDISLQSLLFKDTVKLKCGHFSHKICAISTEICPSCSTRM</sequence>
<dbReference type="EMBL" id="LJIG01016033">
    <property type="protein sequence ID" value="KRT81816.1"/>
    <property type="molecule type" value="Genomic_DNA"/>
</dbReference>
<gene>
    <name evidence="5" type="ORF">AMK59_6336</name>
</gene>